<dbReference type="PANTHER" id="PTHR30544">
    <property type="entry name" value="23S RRNA METHYLTRANSFERASE"/>
    <property type="match status" value="1"/>
</dbReference>
<keyword evidence="2" id="KW-0411">Iron-sulfur</keyword>
<keyword evidence="2" id="KW-0004">4Fe-4S</keyword>
<keyword evidence="2" id="KW-0479">Metal-binding</keyword>
<organism evidence="3 4">
    <name type="scientific">candidate division TA06 bacterium 34_109</name>
    <dbReference type="NCBI Taxonomy" id="1635277"/>
    <lineage>
        <taxon>Bacteria</taxon>
        <taxon>Bacteria division TA06</taxon>
    </lineage>
</organism>
<evidence type="ECO:0000313" key="4">
    <source>
        <dbReference type="Proteomes" id="UP000053467"/>
    </source>
</evidence>
<dbReference type="InterPro" id="IPR040072">
    <property type="entry name" value="Methyltransferase_A"/>
</dbReference>
<dbReference type="Gene3D" id="3.20.20.70">
    <property type="entry name" value="Aldolase class I"/>
    <property type="match status" value="1"/>
</dbReference>
<dbReference type="SUPFAM" id="SSF102114">
    <property type="entry name" value="Radical SAM enzymes"/>
    <property type="match status" value="1"/>
</dbReference>
<proteinExistence type="predicted"/>
<evidence type="ECO:0000256" key="1">
    <source>
        <dbReference type="ARBA" id="ARBA00001966"/>
    </source>
</evidence>
<dbReference type="GO" id="GO:0051539">
    <property type="term" value="F:4 iron, 4 sulfur cluster binding"/>
    <property type="evidence" value="ECO:0007669"/>
    <property type="project" value="UniProtKB-KW"/>
</dbReference>
<dbReference type="Proteomes" id="UP000053467">
    <property type="component" value="Unassembled WGS sequence"/>
</dbReference>
<accession>A0A117M6N6</accession>
<sequence length="290" mass="34074">MKIVLKNEIKRVSSVYIVETFDGNKIESVDVEPKISKKCYEKWVLILSTQIGCPVGCLFCDSGYKYIRNLTYKELIHQVEFMINERKIDPKRFKKFKVQFARMGEPSFNDNVLEVMKNLKEKYPNYIPCISTVFPKNRRRWFNDLLLIKDIFIDFQLQFSIYSTDEIERDKLIPIEKEDFYFLNEYGKSFLSKGKRKLVLNFPINEKNEISSEKISKIFDRNSFLVKLTPVNPTYNAIKNGLFDLSYKRMEEIKKDLNERGFDVIISIGDPKENVVGSNCGQSILNLLLT</sequence>
<reference evidence="4" key="1">
    <citation type="journal article" date="2015" name="MBio">
        <title>Genome-Resolved Metagenomic Analysis Reveals Roles for Candidate Phyla and Other Microbial Community Members in Biogeochemical Transformations in Oil Reservoirs.</title>
        <authorList>
            <person name="Hu P."/>
            <person name="Tom L."/>
            <person name="Singh A."/>
            <person name="Thomas B.C."/>
            <person name="Baker B.J."/>
            <person name="Piceno Y.M."/>
            <person name="Andersen G.L."/>
            <person name="Banfield J.F."/>
        </authorList>
    </citation>
    <scope>NUCLEOTIDE SEQUENCE [LARGE SCALE GENOMIC DNA]</scope>
</reference>
<dbReference type="EMBL" id="LGGX01000005">
    <property type="protein sequence ID" value="KUK87341.1"/>
    <property type="molecule type" value="Genomic_DNA"/>
</dbReference>
<keyword evidence="2" id="KW-0408">Iron</keyword>
<name>A0A117M6N6_UNCT6</name>
<dbReference type="PANTHER" id="PTHR30544:SF5">
    <property type="entry name" value="RADICAL SAM CORE DOMAIN-CONTAINING PROTEIN"/>
    <property type="match status" value="1"/>
</dbReference>
<dbReference type="GO" id="GO:0030488">
    <property type="term" value="P:tRNA methylation"/>
    <property type="evidence" value="ECO:0007669"/>
    <property type="project" value="TreeGrafter"/>
</dbReference>
<gene>
    <name evidence="3" type="ORF">XE03_0739</name>
</gene>
<protein>
    <submittedName>
        <fullName evidence="3">Radical SAM domain protein</fullName>
    </submittedName>
</protein>
<dbReference type="InterPro" id="IPR013785">
    <property type="entry name" value="Aldolase_TIM"/>
</dbReference>
<dbReference type="InterPro" id="IPR058240">
    <property type="entry name" value="rSAM_sf"/>
</dbReference>
<comment type="cofactor">
    <cofactor evidence="1">
        <name>[4Fe-4S] cluster</name>
        <dbReference type="ChEBI" id="CHEBI:49883"/>
    </cofactor>
</comment>
<dbReference type="AlphaFoldDB" id="A0A117M6N6"/>
<evidence type="ECO:0000256" key="2">
    <source>
        <dbReference type="ARBA" id="ARBA00022485"/>
    </source>
</evidence>
<dbReference type="GO" id="GO:0070475">
    <property type="term" value="P:rRNA base methylation"/>
    <property type="evidence" value="ECO:0007669"/>
    <property type="project" value="TreeGrafter"/>
</dbReference>
<comment type="caution">
    <text evidence="3">The sequence shown here is derived from an EMBL/GenBank/DDBJ whole genome shotgun (WGS) entry which is preliminary data.</text>
</comment>
<evidence type="ECO:0000313" key="3">
    <source>
        <dbReference type="EMBL" id="KUK87341.1"/>
    </source>
</evidence>